<proteinExistence type="predicted"/>
<reference evidence="1" key="2">
    <citation type="submission" date="2013-04" db="UniProtKB">
        <authorList>
            <consortium name="EnsemblPlants"/>
        </authorList>
    </citation>
    <scope>IDENTIFICATION</scope>
</reference>
<accession>J3LZS5</accession>
<dbReference type="EnsemblPlants" id="OB04G26500.1">
    <property type="protein sequence ID" value="OB04G26500.1"/>
    <property type="gene ID" value="OB04G26500"/>
</dbReference>
<organism evidence="1">
    <name type="scientific">Oryza brachyantha</name>
    <name type="common">malo sina</name>
    <dbReference type="NCBI Taxonomy" id="4533"/>
    <lineage>
        <taxon>Eukaryota</taxon>
        <taxon>Viridiplantae</taxon>
        <taxon>Streptophyta</taxon>
        <taxon>Embryophyta</taxon>
        <taxon>Tracheophyta</taxon>
        <taxon>Spermatophyta</taxon>
        <taxon>Magnoliopsida</taxon>
        <taxon>Liliopsida</taxon>
        <taxon>Poales</taxon>
        <taxon>Poaceae</taxon>
        <taxon>BOP clade</taxon>
        <taxon>Oryzoideae</taxon>
        <taxon>Oryzeae</taxon>
        <taxon>Oryzinae</taxon>
        <taxon>Oryza</taxon>
    </lineage>
</organism>
<dbReference type="HOGENOM" id="CLU_3020485_0_0_1"/>
<protein>
    <submittedName>
        <fullName evidence="1">Uncharacterized protein</fullName>
    </submittedName>
</protein>
<sequence length="56" mass="6196">MLQLAREGCITALSSCHCSTTSFSHANKTGVQKAVRLHISIETVFQTLKLYVLQKC</sequence>
<keyword evidence="2" id="KW-1185">Reference proteome</keyword>
<evidence type="ECO:0000313" key="2">
    <source>
        <dbReference type="Proteomes" id="UP000006038"/>
    </source>
</evidence>
<dbReference type="AlphaFoldDB" id="J3LZS5"/>
<name>J3LZS5_ORYBR</name>
<evidence type="ECO:0000313" key="1">
    <source>
        <dbReference type="EnsemblPlants" id="OB04G26500.1"/>
    </source>
</evidence>
<dbReference type="Proteomes" id="UP000006038">
    <property type="component" value="Chromosome 4"/>
</dbReference>
<reference evidence="1" key="1">
    <citation type="journal article" date="2013" name="Nat. Commun.">
        <title>Whole-genome sequencing of Oryza brachyantha reveals mechanisms underlying Oryza genome evolution.</title>
        <authorList>
            <person name="Chen J."/>
            <person name="Huang Q."/>
            <person name="Gao D."/>
            <person name="Wang J."/>
            <person name="Lang Y."/>
            <person name="Liu T."/>
            <person name="Li B."/>
            <person name="Bai Z."/>
            <person name="Luis Goicoechea J."/>
            <person name="Liang C."/>
            <person name="Chen C."/>
            <person name="Zhang W."/>
            <person name="Sun S."/>
            <person name="Liao Y."/>
            <person name="Zhang X."/>
            <person name="Yang L."/>
            <person name="Song C."/>
            <person name="Wang M."/>
            <person name="Shi J."/>
            <person name="Liu G."/>
            <person name="Liu J."/>
            <person name="Zhou H."/>
            <person name="Zhou W."/>
            <person name="Yu Q."/>
            <person name="An N."/>
            <person name="Chen Y."/>
            <person name="Cai Q."/>
            <person name="Wang B."/>
            <person name="Liu B."/>
            <person name="Min J."/>
            <person name="Huang Y."/>
            <person name="Wu H."/>
            <person name="Li Z."/>
            <person name="Zhang Y."/>
            <person name="Yin Y."/>
            <person name="Song W."/>
            <person name="Jiang J."/>
            <person name="Jackson S.A."/>
            <person name="Wing R.A."/>
            <person name="Wang J."/>
            <person name="Chen M."/>
        </authorList>
    </citation>
    <scope>NUCLEOTIDE SEQUENCE [LARGE SCALE GENOMIC DNA]</scope>
    <source>
        <strain evidence="1">cv. IRGC 101232</strain>
    </source>
</reference>
<dbReference type="Gramene" id="OB04G26500.1">
    <property type="protein sequence ID" value="OB04G26500.1"/>
    <property type="gene ID" value="OB04G26500"/>
</dbReference>